<protein>
    <submittedName>
        <fullName evidence="4">Alanine racemase</fullName>
    </submittedName>
</protein>
<dbReference type="SUPFAM" id="SSF51419">
    <property type="entry name" value="PLP-binding barrel"/>
    <property type="match status" value="1"/>
</dbReference>
<evidence type="ECO:0000313" key="5">
    <source>
        <dbReference type="Proteomes" id="UP000608754"/>
    </source>
</evidence>
<dbReference type="AlphaFoldDB" id="A0A8J7FPE7"/>
<keyword evidence="2" id="KW-0663">Pyridoxal phosphate</keyword>
<dbReference type="PANTHER" id="PTHR43727">
    <property type="entry name" value="DIAMINOPIMELATE DECARBOXYLASE"/>
    <property type="match status" value="1"/>
</dbReference>
<feature type="domain" description="Orn/DAP/Arg decarboxylase 2 N-terminal" evidence="3">
    <location>
        <begin position="60"/>
        <end position="267"/>
    </location>
</feature>
<reference evidence="4" key="1">
    <citation type="submission" date="2020-10" db="EMBL/GenBank/DDBJ databases">
        <authorList>
            <person name="Lu T."/>
            <person name="Wang Q."/>
            <person name="Han X."/>
        </authorList>
    </citation>
    <scope>NUCLEOTIDE SEQUENCE</scope>
    <source>
        <strain evidence="4">WQ 117</strain>
    </source>
</reference>
<evidence type="ECO:0000313" key="4">
    <source>
        <dbReference type="EMBL" id="MBF0598282.1"/>
    </source>
</evidence>
<comment type="caution">
    <text evidence="4">The sequence shown here is derived from an EMBL/GenBank/DDBJ whole genome shotgun (WGS) entry which is preliminary data.</text>
</comment>
<sequence length="473" mass="53933">MNKAVYNNHLSLTPIIHDWVKQLLANPESLQQAVERFQSPLNIHCLTPFQENIIAYSNVFNELHVKHKVFFARKANKCIAFPQAAAQQGQGADTASYRELKQCLDSGIHPDNLVLTGAVKNENLLSLAVDHQVTIVLDNYDEWNLLKKICTEKQKKVTVNIRLGGFQFEGKTLATRFGFSLDEAVTFIQHLQNNKDLVEFTGLHFHLNGYSVEQRVAAIEQSVQLIDCLQALNIPTFSLDIGGGILMNYLENASEWEEFNKELKRAILGERPEITYQNDPLGIIKIENQLYGEPTVYPYYNTLNKEQLLKAILTSKSAVFQQPIYKLLNDRNIELRMEPGRSLLDQCGVTVAKVAFRRKDTNGNWLFGLEMNRTQLRSSSADFLLDPIHVPKEIKEENEATYGYLVGAYCLEQEFILKRKIAFKQFPQVGDLIVIPNTAGYMMHFFESEAHMFELANNVIYDNGNFVMDNTSD</sequence>
<dbReference type="EMBL" id="JADGIK010000012">
    <property type="protein sequence ID" value="MBF0598282.1"/>
    <property type="molecule type" value="Genomic_DNA"/>
</dbReference>
<dbReference type="Gene3D" id="2.40.37.10">
    <property type="entry name" value="Lyase, Ornithine Decarboxylase, Chain A, domain 1"/>
    <property type="match status" value="1"/>
</dbReference>
<dbReference type="InterPro" id="IPR009006">
    <property type="entry name" value="Ala_racemase/Decarboxylase_C"/>
</dbReference>
<dbReference type="InterPro" id="IPR022644">
    <property type="entry name" value="De-COase2_N"/>
</dbReference>
<evidence type="ECO:0000256" key="2">
    <source>
        <dbReference type="ARBA" id="ARBA00022898"/>
    </source>
</evidence>
<dbReference type="RefSeq" id="WP_194183868.1">
    <property type="nucleotide sequence ID" value="NZ_JADGIK010000012.1"/>
</dbReference>
<dbReference type="InterPro" id="IPR029066">
    <property type="entry name" value="PLP-binding_barrel"/>
</dbReference>
<dbReference type="PANTHER" id="PTHR43727:SF2">
    <property type="entry name" value="GROUP IV DECARBOXYLASE"/>
    <property type="match status" value="1"/>
</dbReference>
<dbReference type="GO" id="GO:0008836">
    <property type="term" value="F:diaminopimelate decarboxylase activity"/>
    <property type="evidence" value="ECO:0007669"/>
    <property type="project" value="TreeGrafter"/>
</dbReference>
<comment type="cofactor">
    <cofactor evidence="1">
        <name>pyridoxal 5'-phosphate</name>
        <dbReference type="ChEBI" id="CHEBI:597326"/>
    </cofactor>
</comment>
<proteinExistence type="predicted"/>
<name>A0A8J7FPE7_9FLAO</name>
<gene>
    <name evidence="4" type="ORF">IM532_12665</name>
</gene>
<organism evidence="4 5">
    <name type="scientific">Faecalibacter rhinopitheci</name>
    <dbReference type="NCBI Taxonomy" id="2779678"/>
    <lineage>
        <taxon>Bacteria</taxon>
        <taxon>Pseudomonadati</taxon>
        <taxon>Bacteroidota</taxon>
        <taxon>Flavobacteriia</taxon>
        <taxon>Flavobacteriales</taxon>
        <taxon>Weeksellaceae</taxon>
        <taxon>Faecalibacter</taxon>
    </lineage>
</organism>
<keyword evidence="5" id="KW-1185">Reference proteome</keyword>
<dbReference type="GO" id="GO:0009089">
    <property type="term" value="P:lysine biosynthetic process via diaminopimelate"/>
    <property type="evidence" value="ECO:0007669"/>
    <property type="project" value="TreeGrafter"/>
</dbReference>
<dbReference type="SUPFAM" id="SSF50621">
    <property type="entry name" value="Alanine racemase C-terminal domain-like"/>
    <property type="match status" value="1"/>
</dbReference>
<accession>A0A8J7FPE7</accession>
<dbReference type="Gene3D" id="3.20.20.10">
    <property type="entry name" value="Alanine racemase"/>
    <property type="match status" value="1"/>
</dbReference>
<dbReference type="Proteomes" id="UP000608754">
    <property type="component" value="Unassembled WGS sequence"/>
</dbReference>
<evidence type="ECO:0000259" key="3">
    <source>
        <dbReference type="Pfam" id="PF02784"/>
    </source>
</evidence>
<evidence type="ECO:0000256" key="1">
    <source>
        <dbReference type="ARBA" id="ARBA00001933"/>
    </source>
</evidence>
<dbReference type="Pfam" id="PF02784">
    <property type="entry name" value="Orn_Arg_deC_N"/>
    <property type="match status" value="1"/>
</dbReference>